<feature type="region of interest" description="Disordered" evidence="1">
    <location>
        <begin position="416"/>
        <end position="448"/>
    </location>
</feature>
<keyword evidence="4" id="KW-1185">Reference proteome</keyword>
<dbReference type="AlphaFoldDB" id="R7UCD8"/>
<reference evidence="3" key="3">
    <citation type="submission" date="2015-06" db="UniProtKB">
        <authorList>
            <consortium name="EnsemblMetazoa"/>
        </authorList>
    </citation>
    <scope>IDENTIFICATION</scope>
</reference>
<dbReference type="EMBL" id="KB302643">
    <property type="protein sequence ID" value="ELU04040.1"/>
    <property type="molecule type" value="Genomic_DNA"/>
</dbReference>
<dbReference type="PANTHER" id="PTHR36688">
    <property type="entry name" value="ENDO/EXONUCLEASE/PHOSPHATASE DOMAIN-CONTAINING PROTEIN"/>
    <property type="match status" value="1"/>
</dbReference>
<dbReference type="PANTHER" id="PTHR36688:SF1">
    <property type="entry name" value="ENDONUCLEASE_EXONUCLEASE_PHOSPHATASE DOMAIN-CONTAINING PROTEIN"/>
    <property type="match status" value="1"/>
</dbReference>
<organism evidence="2">
    <name type="scientific">Capitella teleta</name>
    <name type="common">Polychaete worm</name>
    <dbReference type="NCBI Taxonomy" id="283909"/>
    <lineage>
        <taxon>Eukaryota</taxon>
        <taxon>Metazoa</taxon>
        <taxon>Spiralia</taxon>
        <taxon>Lophotrochozoa</taxon>
        <taxon>Annelida</taxon>
        <taxon>Polychaeta</taxon>
        <taxon>Sedentaria</taxon>
        <taxon>Scolecida</taxon>
        <taxon>Capitellidae</taxon>
        <taxon>Capitella</taxon>
    </lineage>
</organism>
<protein>
    <recommendedName>
        <fullName evidence="5">Reverse transcriptase domain-containing protein</fullName>
    </recommendedName>
</protein>
<dbReference type="HOGENOM" id="CLU_451484_0_0_1"/>
<dbReference type="Proteomes" id="UP000014760">
    <property type="component" value="Unassembled WGS sequence"/>
</dbReference>
<evidence type="ECO:0008006" key="5">
    <source>
        <dbReference type="Google" id="ProtNLM"/>
    </source>
</evidence>
<evidence type="ECO:0000313" key="4">
    <source>
        <dbReference type="Proteomes" id="UP000014760"/>
    </source>
</evidence>
<gene>
    <name evidence="2" type="ORF">CAPTEDRAFT_212183</name>
</gene>
<dbReference type="InterPro" id="IPR052560">
    <property type="entry name" value="RdDP_mobile_element"/>
</dbReference>
<proteinExistence type="predicted"/>
<evidence type="ECO:0000313" key="3">
    <source>
        <dbReference type="EnsemblMetazoa" id="CapteP212183"/>
    </source>
</evidence>
<feature type="compositionally biased region" description="Polar residues" evidence="1">
    <location>
        <begin position="424"/>
        <end position="436"/>
    </location>
</feature>
<reference evidence="4" key="1">
    <citation type="submission" date="2012-12" db="EMBL/GenBank/DDBJ databases">
        <authorList>
            <person name="Hellsten U."/>
            <person name="Grimwood J."/>
            <person name="Chapman J.A."/>
            <person name="Shapiro H."/>
            <person name="Aerts A."/>
            <person name="Otillar R.P."/>
            <person name="Terry A.Y."/>
            <person name="Boore J.L."/>
            <person name="Simakov O."/>
            <person name="Marletaz F."/>
            <person name="Cho S.-J."/>
            <person name="Edsinger-Gonzales E."/>
            <person name="Havlak P."/>
            <person name="Kuo D.-H."/>
            <person name="Larsson T."/>
            <person name="Lv J."/>
            <person name="Arendt D."/>
            <person name="Savage R."/>
            <person name="Osoegawa K."/>
            <person name="de Jong P."/>
            <person name="Lindberg D.R."/>
            <person name="Seaver E.C."/>
            <person name="Weisblat D.A."/>
            <person name="Putnam N.H."/>
            <person name="Grigoriev I.V."/>
            <person name="Rokhsar D.S."/>
        </authorList>
    </citation>
    <scope>NUCLEOTIDE SEQUENCE</scope>
    <source>
        <strain evidence="4">I ESC-2004</strain>
    </source>
</reference>
<sequence length="605" mass="68086">MYADDTNIFFSGSNINETTNTFNTDLASLTQYLKCNRLSLNISKTHSMLFSLNNTLHDTKLSLVIDGAVIDTVKTTTFLGVKIDNKLTFAEHLIQTCNKFDYSVVDKANKPPPVSLHGTSPKLRLTQSQMWTFARLLPFFVGDHVPQETCDEWKFFLQLLDYIEHLCAQAFDLAELANLKELTEDLHTSFCSLFEHNVKPKRHFSIHYPEQVQDLISSHLGSVPENVVKAENIVQCGSTFAVGTVAILGFENDDYRKLDTLEYNVHFHAHILKDTDTWVLIQPSQLLDHQVLGLYSVNNEKAVVMKYHEINIMYEYFVICNGQKKVICIEEKENLVGEIWKKFNVENETGVKLSVYNEKWGEYVDQDDGDDLPDFCKIAATLVYQNNWTERSVIHPSSSGQSGHSTPKALSLKNSSLGASSSLQEDPSSSGQSGHSTPLPPKALSLESSPIGASSLNLSYRFPVEHLRRDTTESLASGKPTGSKVKEEILQVIFADVTTRYNKVYLTSAEYDTLAGSILTAFPRLLCTQNMPAMDAKKFTAKHGDFRVCVPNASPPNTEISVFACPTLLRQTRRFPCFALFTIYGCYNLLRIISKNIKEFDRVHL</sequence>
<accession>R7UCD8</accession>
<reference evidence="2 4" key="2">
    <citation type="journal article" date="2013" name="Nature">
        <title>Insights into bilaterian evolution from three spiralian genomes.</title>
        <authorList>
            <person name="Simakov O."/>
            <person name="Marletaz F."/>
            <person name="Cho S.J."/>
            <person name="Edsinger-Gonzales E."/>
            <person name="Havlak P."/>
            <person name="Hellsten U."/>
            <person name="Kuo D.H."/>
            <person name="Larsson T."/>
            <person name="Lv J."/>
            <person name="Arendt D."/>
            <person name="Savage R."/>
            <person name="Osoegawa K."/>
            <person name="de Jong P."/>
            <person name="Grimwood J."/>
            <person name="Chapman J.A."/>
            <person name="Shapiro H."/>
            <person name="Aerts A."/>
            <person name="Otillar R.P."/>
            <person name="Terry A.Y."/>
            <person name="Boore J.L."/>
            <person name="Grigoriev I.V."/>
            <person name="Lindberg D.R."/>
            <person name="Seaver E.C."/>
            <person name="Weisblat D.A."/>
            <person name="Putnam N.H."/>
            <person name="Rokhsar D.S."/>
        </authorList>
    </citation>
    <scope>NUCLEOTIDE SEQUENCE</scope>
    <source>
        <strain evidence="2 4">I ESC-2004</strain>
    </source>
</reference>
<dbReference type="EMBL" id="AMQN01024183">
    <property type="status" value="NOT_ANNOTATED_CDS"/>
    <property type="molecule type" value="Genomic_DNA"/>
</dbReference>
<name>R7UCD8_CAPTE</name>
<dbReference type="EMBL" id="AMQN01024182">
    <property type="status" value="NOT_ANNOTATED_CDS"/>
    <property type="molecule type" value="Genomic_DNA"/>
</dbReference>
<dbReference type="OrthoDB" id="6157941at2759"/>
<dbReference type="EnsemblMetazoa" id="CapteT212183">
    <property type="protein sequence ID" value="CapteP212183"/>
    <property type="gene ID" value="CapteG212183"/>
</dbReference>
<evidence type="ECO:0000313" key="2">
    <source>
        <dbReference type="EMBL" id="ELU04040.1"/>
    </source>
</evidence>
<evidence type="ECO:0000256" key="1">
    <source>
        <dbReference type="SAM" id="MobiDB-lite"/>
    </source>
</evidence>